<keyword evidence="22" id="KW-1185">Reference proteome</keyword>
<dbReference type="RefSeq" id="WP_307256177.1">
    <property type="nucleotide sequence ID" value="NZ_JAUSUC010000004.1"/>
</dbReference>
<gene>
    <name evidence="21" type="ORF">J2S13_000583</name>
</gene>
<evidence type="ECO:0000256" key="8">
    <source>
        <dbReference type="ARBA" id="ARBA00022679"/>
    </source>
</evidence>
<evidence type="ECO:0000313" key="22">
    <source>
        <dbReference type="Proteomes" id="UP001237207"/>
    </source>
</evidence>
<keyword evidence="12 18" id="KW-0472">Membrane</keyword>
<keyword evidence="10" id="KW-0133">Cell shape</keyword>
<comment type="catalytic activity">
    <reaction evidence="15">
        <text>Preferential cleavage: (Ac)2-L-Lys-D-Ala-|-D-Ala. Also transpeptidation of peptidyl-alanyl moieties that are N-acyl substituents of D-alanine.</text>
        <dbReference type="EC" id="3.4.16.4"/>
    </reaction>
</comment>
<keyword evidence="11" id="KW-0573">Peptidoglycan synthesis</keyword>
<keyword evidence="7" id="KW-0328">Glycosyltransferase</keyword>
<comment type="caution">
    <text evidence="21">The sequence shown here is derived from an EMBL/GenBank/DDBJ whole genome shotgun (WGS) entry which is preliminary data.</text>
</comment>
<dbReference type="InterPro" id="IPR050396">
    <property type="entry name" value="Glycosyltr_51/Transpeptidase"/>
</dbReference>
<reference evidence="21" key="1">
    <citation type="submission" date="2023-07" db="EMBL/GenBank/DDBJ databases">
        <title>Genomic Encyclopedia of Type Strains, Phase IV (KMG-IV): sequencing the most valuable type-strain genomes for metagenomic binning, comparative biology and taxonomic classification.</title>
        <authorList>
            <person name="Goeker M."/>
        </authorList>
    </citation>
    <scope>NUCLEOTIDE SEQUENCE</scope>
    <source>
        <strain evidence="21">DSM 23947</strain>
    </source>
</reference>
<feature type="transmembrane region" description="Helical" evidence="18">
    <location>
        <begin position="18"/>
        <end position="41"/>
    </location>
</feature>
<keyword evidence="18" id="KW-1133">Transmembrane helix</keyword>
<dbReference type="SUPFAM" id="SSF56601">
    <property type="entry name" value="beta-lactamase/transpeptidase-like"/>
    <property type="match status" value="1"/>
</dbReference>
<dbReference type="GO" id="GO:0008955">
    <property type="term" value="F:peptidoglycan glycosyltransferase activity"/>
    <property type="evidence" value="ECO:0007669"/>
    <property type="project" value="UniProtKB-EC"/>
</dbReference>
<evidence type="ECO:0000256" key="1">
    <source>
        <dbReference type="ARBA" id="ARBA00004236"/>
    </source>
</evidence>
<dbReference type="GO" id="GO:0005886">
    <property type="term" value="C:plasma membrane"/>
    <property type="evidence" value="ECO:0007669"/>
    <property type="project" value="UniProtKB-SubCell"/>
</dbReference>
<feature type="region of interest" description="Disordered" evidence="17">
    <location>
        <begin position="652"/>
        <end position="689"/>
    </location>
</feature>
<proteinExistence type="inferred from homology"/>
<comment type="similarity">
    <text evidence="2">In the C-terminal section; belongs to the transpeptidase family.</text>
</comment>
<evidence type="ECO:0000256" key="18">
    <source>
        <dbReference type="SAM" id="Phobius"/>
    </source>
</evidence>
<dbReference type="Pfam" id="PF00905">
    <property type="entry name" value="Transpeptidase"/>
    <property type="match status" value="1"/>
</dbReference>
<evidence type="ECO:0000256" key="3">
    <source>
        <dbReference type="ARBA" id="ARBA00007739"/>
    </source>
</evidence>
<evidence type="ECO:0000313" key="21">
    <source>
        <dbReference type="EMBL" id="MDQ0214187.1"/>
    </source>
</evidence>
<evidence type="ECO:0000256" key="10">
    <source>
        <dbReference type="ARBA" id="ARBA00022960"/>
    </source>
</evidence>
<dbReference type="GO" id="GO:0030288">
    <property type="term" value="C:outer membrane-bounded periplasmic space"/>
    <property type="evidence" value="ECO:0007669"/>
    <property type="project" value="TreeGrafter"/>
</dbReference>
<dbReference type="InterPro" id="IPR001264">
    <property type="entry name" value="Glyco_trans_51"/>
</dbReference>
<evidence type="ECO:0000256" key="9">
    <source>
        <dbReference type="ARBA" id="ARBA00022801"/>
    </source>
</evidence>
<evidence type="ECO:0000256" key="12">
    <source>
        <dbReference type="ARBA" id="ARBA00023136"/>
    </source>
</evidence>
<dbReference type="Gene3D" id="3.40.710.10">
    <property type="entry name" value="DD-peptidase/beta-lactamase superfamily"/>
    <property type="match status" value="1"/>
</dbReference>
<dbReference type="GO" id="GO:0071555">
    <property type="term" value="P:cell wall organization"/>
    <property type="evidence" value="ECO:0007669"/>
    <property type="project" value="UniProtKB-KW"/>
</dbReference>
<evidence type="ECO:0000256" key="11">
    <source>
        <dbReference type="ARBA" id="ARBA00022984"/>
    </source>
</evidence>
<feature type="compositionally biased region" description="Basic and acidic residues" evidence="17">
    <location>
        <begin position="673"/>
        <end position="682"/>
    </location>
</feature>
<comment type="subcellular location">
    <subcellularLocation>
        <location evidence="1">Cell membrane</location>
    </subcellularLocation>
</comment>
<keyword evidence="9" id="KW-0378">Hydrolase</keyword>
<evidence type="ECO:0000256" key="14">
    <source>
        <dbReference type="ARBA" id="ARBA00023316"/>
    </source>
</evidence>
<keyword evidence="14" id="KW-0961">Cell wall biogenesis/degradation</keyword>
<evidence type="ECO:0000256" key="4">
    <source>
        <dbReference type="ARBA" id="ARBA00022475"/>
    </source>
</evidence>
<keyword evidence="6" id="KW-0645">Protease</keyword>
<dbReference type="Gene3D" id="1.10.3810.10">
    <property type="entry name" value="Biosynthetic peptidoglycan transglycosylase-like"/>
    <property type="match status" value="1"/>
</dbReference>
<dbReference type="GO" id="GO:0008658">
    <property type="term" value="F:penicillin binding"/>
    <property type="evidence" value="ECO:0007669"/>
    <property type="project" value="InterPro"/>
</dbReference>
<evidence type="ECO:0000256" key="7">
    <source>
        <dbReference type="ARBA" id="ARBA00022676"/>
    </source>
</evidence>
<dbReference type="InterPro" id="IPR012338">
    <property type="entry name" value="Beta-lactam/transpept-like"/>
</dbReference>
<evidence type="ECO:0000256" key="17">
    <source>
        <dbReference type="SAM" id="MobiDB-lite"/>
    </source>
</evidence>
<dbReference type="InterPro" id="IPR036950">
    <property type="entry name" value="PBP_transglycosylase"/>
</dbReference>
<accession>A0AAJ1WFP7</accession>
<evidence type="ECO:0000256" key="2">
    <source>
        <dbReference type="ARBA" id="ARBA00007090"/>
    </source>
</evidence>
<dbReference type="FunFam" id="1.10.3810.10:FF:000001">
    <property type="entry name" value="Penicillin-binding protein 1A"/>
    <property type="match status" value="1"/>
</dbReference>
<dbReference type="GO" id="GO:0006508">
    <property type="term" value="P:proteolysis"/>
    <property type="evidence" value="ECO:0007669"/>
    <property type="project" value="UniProtKB-KW"/>
</dbReference>
<dbReference type="GO" id="GO:0008360">
    <property type="term" value="P:regulation of cell shape"/>
    <property type="evidence" value="ECO:0007669"/>
    <property type="project" value="UniProtKB-KW"/>
</dbReference>
<feature type="domain" description="Penicillin-binding protein transpeptidase" evidence="19">
    <location>
        <begin position="328"/>
        <end position="604"/>
    </location>
</feature>
<evidence type="ECO:0000256" key="15">
    <source>
        <dbReference type="ARBA" id="ARBA00034000"/>
    </source>
</evidence>
<dbReference type="PANTHER" id="PTHR32282">
    <property type="entry name" value="BINDING PROTEIN TRANSPEPTIDASE, PUTATIVE-RELATED"/>
    <property type="match status" value="1"/>
</dbReference>
<feature type="domain" description="Glycosyl transferase family 51" evidence="20">
    <location>
        <begin position="62"/>
        <end position="237"/>
    </location>
</feature>
<dbReference type="SUPFAM" id="SSF53955">
    <property type="entry name" value="Lysozyme-like"/>
    <property type="match status" value="1"/>
</dbReference>
<evidence type="ECO:0000256" key="13">
    <source>
        <dbReference type="ARBA" id="ARBA00023268"/>
    </source>
</evidence>
<organism evidence="21 22">
    <name type="scientific">Oikeobacillus pervagus</name>
    <dbReference type="NCBI Taxonomy" id="1325931"/>
    <lineage>
        <taxon>Bacteria</taxon>
        <taxon>Bacillati</taxon>
        <taxon>Bacillota</taxon>
        <taxon>Bacilli</taxon>
        <taxon>Bacillales</taxon>
        <taxon>Bacillaceae</taxon>
        <taxon>Oikeobacillus</taxon>
    </lineage>
</organism>
<name>A0AAJ1WFP7_9BACI</name>
<dbReference type="EMBL" id="JAUSUC010000004">
    <property type="protein sequence ID" value="MDQ0214187.1"/>
    <property type="molecule type" value="Genomic_DNA"/>
</dbReference>
<keyword evidence="13" id="KW-0511">Multifunctional enzyme</keyword>
<dbReference type="GO" id="GO:0009252">
    <property type="term" value="P:peptidoglycan biosynthetic process"/>
    <property type="evidence" value="ECO:0007669"/>
    <property type="project" value="UniProtKB-KW"/>
</dbReference>
<keyword evidence="18" id="KW-0812">Transmembrane</keyword>
<evidence type="ECO:0000256" key="6">
    <source>
        <dbReference type="ARBA" id="ARBA00022670"/>
    </source>
</evidence>
<evidence type="ECO:0000259" key="20">
    <source>
        <dbReference type="Pfam" id="PF00912"/>
    </source>
</evidence>
<dbReference type="PANTHER" id="PTHR32282:SF11">
    <property type="entry name" value="PENICILLIN-BINDING PROTEIN 1B"/>
    <property type="match status" value="1"/>
</dbReference>
<dbReference type="Pfam" id="PF00912">
    <property type="entry name" value="Transgly"/>
    <property type="match status" value="1"/>
</dbReference>
<dbReference type="NCBIfam" id="TIGR02074">
    <property type="entry name" value="PBP_1a_fam"/>
    <property type="match status" value="1"/>
</dbReference>
<protein>
    <submittedName>
        <fullName evidence="21">1A family penicillin-binding protein</fullName>
    </submittedName>
</protein>
<comment type="catalytic activity">
    <reaction evidence="16">
        <text>[GlcNAc-(1-&gt;4)-Mur2Ac(oyl-L-Ala-gamma-D-Glu-L-Lys-D-Ala-D-Ala)](n)-di-trans,octa-cis-undecaprenyl diphosphate + beta-D-GlcNAc-(1-&gt;4)-Mur2Ac(oyl-L-Ala-gamma-D-Glu-L-Lys-D-Ala-D-Ala)-di-trans,octa-cis-undecaprenyl diphosphate = [GlcNAc-(1-&gt;4)-Mur2Ac(oyl-L-Ala-gamma-D-Glu-L-Lys-D-Ala-D-Ala)](n+1)-di-trans,octa-cis-undecaprenyl diphosphate + di-trans,octa-cis-undecaprenyl diphosphate + H(+)</text>
        <dbReference type="Rhea" id="RHEA:23708"/>
        <dbReference type="Rhea" id="RHEA-COMP:9602"/>
        <dbReference type="Rhea" id="RHEA-COMP:9603"/>
        <dbReference type="ChEBI" id="CHEBI:15378"/>
        <dbReference type="ChEBI" id="CHEBI:58405"/>
        <dbReference type="ChEBI" id="CHEBI:60033"/>
        <dbReference type="ChEBI" id="CHEBI:78435"/>
        <dbReference type="EC" id="2.4.99.28"/>
    </reaction>
</comment>
<dbReference type="InterPro" id="IPR023346">
    <property type="entry name" value="Lysozyme-like_dom_sf"/>
</dbReference>
<dbReference type="AlphaFoldDB" id="A0AAJ1WFP7"/>
<keyword evidence="5" id="KW-0121">Carboxypeptidase</keyword>
<dbReference type="InterPro" id="IPR001460">
    <property type="entry name" value="PCN-bd_Tpept"/>
</dbReference>
<evidence type="ECO:0000256" key="5">
    <source>
        <dbReference type="ARBA" id="ARBA00022645"/>
    </source>
</evidence>
<evidence type="ECO:0000259" key="19">
    <source>
        <dbReference type="Pfam" id="PF00905"/>
    </source>
</evidence>
<comment type="similarity">
    <text evidence="3">In the N-terminal section; belongs to the glycosyltransferase 51 family.</text>
</comment>
<evidence type="ECO:0000256" key="16">
    <source>
        <dbReference type="ARBA" id="ARBA00049902"/>
    </source>
</evidence>
<dbReference type="GO" id="GO:0009002">
    <property type="term" value="F:serine-type D-Ala-D-Ala carboxypeptidase activity"/>
    <property type="evidence" value="ECO:0007669"/>
    <property type="project" value="UniProtKB-EC"/>
</dbReference>
<sequence length="689" mass="77181">MEIITNSRFNRAMKYLRALIIIFFSILLLCLAGILGLFIYAKILGPPPLAVPQSTLYFSNDGHLIGESNSGEKRYWVDIEDISPHIIHATVAIEDRKFYDHFGLDLKRIAGAVVADVKAMAKVQGASTITQQYARNLFLSHEKSWNRKLSEAFYAIRIEMNYTKEQILEGYLNTIYYGHGAYGVQAASQFYFGKDAKNLTLAEASMLAGIPKGPSLYSPVVSTEKAKQRQAIILQEMEELGKIHHEQLVAAKNEKLKIIGEYSQQQLSVAPYFQDVVKNLLKTKLNIDDRTIDLGGLRVYTTLNTKQQKIAEKAVQETISPDSEIQLGFVAMNPKNHYVTALVGGRDYEESPYNRAVQAIRQPGSTMKPILYYAALEKGFTPATTMRSEPTTFTFNKGKDQYQPHNFNNKYANDEVTMAQALAVSDNIYAVKTHLFLNEQTLVDTAKKFGITTDLKKVPSLALGTSGAKVIEMVNAYSLFANGGKASEPVFIKRVENYDGEVIYENKSTEEQQLKPDLTFVMSHMMTGMFDPKLSGYASVTGATISNQLTRPYAGKSGSTKADHWMIGFTPQLVSGIWTGYDNGSEITLTADKKYAKKIWAKFMEESLATKPIKKFKPPKGVKAVSINPTNGKLATPQCPVSRITYFSKGTEPTEYCTDHLDQPKKKQKPKKKKEEENEKNWLQRLLGR</sequence>
<keyword evidence="8" id="KW-0808">Transferase</keyword>
<dbReference type="Proteomes" id="UP001237207">
    <property type="component" value="Unassembled WGS sequence"/>
</dbReference>
<keyword evidence="4" id="KW-1003">Cell membrane</keyword>